<evidence type="ECO:0000256" key="7">
    <source>
        <dbReference type="ARBA" id="ARBA00023065"/>
    </source>
</evidence>
<dbReference type="PANTHER" id="PTHR42751">
    <property type="entry name" value="SODIUM/HYDROGEN EXCHANGER FAMILY/TRKA DOMAIN PROTEIN"/>
    <property type="match status" value="1"/>
</dbReference>
<feature type="domain" description="Cyclic nucleotide-binding" evidence="10">
    <location>
        <begin position="1"/>
        <end position="53"/>
    </location>
</feature>
<feature type="transmembrane region" description="Helical" evidence="9">
    <location>
        <begin position="181"/>
        <end position="203"/>
    </location>
</feature>
<evidence type="ECO:0000256" key="5">
    <source>
        <dbReference type="ARBA" id="ARBA00022692"/>
    </source>
</evidence>
<keyword evidence="7" id="KW-0406">Ion transport</keyword>
<keyword evidence="3" id="KW-0813">Transport</keyword>
<comment type="similarity">
    <text evidence="2">Belongs to the monovalent cation:proton antiporter 2 (CPA2) transporter (TC 2.A.37) family.</text>
</comment>
<comment type="caution">
    <text evidence="11">The sequence shown here is derived from an EMBL/GenBank/DDBJ whole genome shotgun (WGS) entry which is preliminary data.</text>
</comment>
<dbReference type="InterPro" id="IPR000595">
    <property type="entry name" value="cNMP-bd_dom"/>
</dbReference>
<dbReference type="InterPro" id="IPR006153">
    <property type="entry name" value="Cation/H_exchanger_TM"/>
</dbReference>
<comment type="subcellular location">
    <subcellularLocation>
        <location evidence="1">Membrane</location>
        <topology evidence="1">Multi-pass membrane protein</topology>
    </subcellularLocation>
</comment>
<keyword evidence="12" id="KW-1185">Reference proteome</keyword>
<proteinExistence type="inferred from homology"/>
<dbReference type="Pfam" id="PF00999">
    <property type="entry name" value="Na_H_Exchanger"/>
    <property type="match status" value="1"/>
</dbReference>
<dbReference type="PANTHER" id="PTHR42751:SF3">
    <property type="entry name" value="SODIUM_GLUTAMATE SYMPORTER"/>
    <property type="match status" value="1"/>
</dbReference>
<sequence>MEASIVHSFFLIFAGAAVVASIALYTKQPMIIAYIALGVLFGPSSLSLIDEPKLMDEMSHIGIIFLLFLLGLDMQPSHLINMLKKASWIALLSSAIFALVGYVVAILCNYSTTESLIIGIAMMFSSTIVCIKLLPTTALHHKHTGELVVGLLLLQDMIAIAVLLVLYSFSSNDDNSAMQYIKPLISLPLLIAGAFLFVKYILLKLIAKFDRFHEYIFLVSIGWCLSMAVLAEAAGLSAEMGAFVAGVALATSPISQYIATHLKPLRDFFLILFFFTIGASFDLSLLGLVIVPALILAISTMLIKPVVFRFLLKSIKEDSSTSWEVGFRLGQVSEFSLLIAYLAANIGLIGEEASHVIQATAILSFALSTYIVILNFPTPIAISDKLRRD</sequence>
<evidence type="ECO:0000256" key="2">
    <source>
        <dbReference type="ARBA" id="ARBA00005551"/>
    </source>
</evidence>
<feature type="transmembrane region" description="Helical" evidence="9">
    <location>
        <begin position="31"/>
        <end position="49"/>
    </location>
</feature>
<feature type="transmembrane region" description="Helical" evidence="9">
    <location>
        <begin position="116"/>
        <end position="135"/>
    </location>
</feature>
<dbReference type="InterPro" id="IPR038770">
    <property type="entry name" value="Na+/solute_symporter_sf"/>
</dbReference>
<feature type="transmembrane region" description="Helical" evidence="9">
    <location>
        <begin position="147"/>
        <end position="169"/>
    </location>
</feature>
<feature type="transmembrane region" description="Helical" evidence="9">
    <location>
        <begin position="356"/>
        <end position="378"/>
    </location>
</feature>
<keyword evidence="6 9" id="KW-1133">Transmembrane helix</keyword>
<keyword evidence="4" id="KW-0050">Antiport</keyword>
<feature type="transmembrane region" description="Helical" evidence="9">
    <location>
        <begin position="332"/>
        <end position="350"/>
    </location>
</feature>
<feature type="transmembrane region" description="Helical" evidence="9">
    <location>
        <begin position="268"/>
        <end position="287"/>
    </location>
</feature>
<evidence type="ECO:0000256" key="8">
    <source>
        <dbReference type="ARBA" id="ARBA00023136"/>
    </source>
</evidence>
<feature type="transmembrane region" description="Helical" evidence="9">
    <location>
        <begin position="61"/>
        <end position="81"/>
    </location>
</feature>
<evidence type="ECO:0000256" key="3">
    <source>
        <dbReference type="ARBA" id="ARBA00022448"/>
    </source>
</evidence>
<feature type="transmembrane region" description="Helical" evidence="9">
    <location>
        <begin position="293"/>
        <end position="312"/>
    </location>
</feature>
<dbReference type="RefSeq" id="WP_191595131.1">
    <property type="nucleotide sequence ID" value="NZ_JACYFC010000003.1"/>
</dbReference>
<evidence type="ECO:0000259" key="10">
    <source>
        <dbReference type="PROSITE" id="PS50042"/>
    </source>
</evidence>
<keyword evidence="8 9" id="KW-0472">Membrane</keyword>
<dbReference type="PROSITE" id="PS50042">
    <property type="entry name" value="CNMP_BINDING_3"/>
    <property type="match status" value="1"/>
</dbReference>
<evidence type="ECO:0000313" key="12">
    <source>
        <dbReference type="Proteomes" id="UP000604161"/>
    </source>
</evidence>
<keyword evidence="5 9" id="KW-0812">Transmembrane</keyword>
<evidence type="ECO:0000256" key="9">
    <source>
        <dbReference type="SAM" id="Phobius"/>
    </source>
</evidence>
<dbReference type="EMBL" id="JACYFC010000003">
    <property type="protein sequence ID" value="MBD5771774.1"/>
    <property type="molecule type" value="Genomic_DNA"/>
</dbReference>
<name>A0ABR8P1X4_9GAMM</name>
<protein>
    <submittedName>
        <fullName evidence="11">Cation:proton antiporter</fullName>
    </submittedName>
</protein>
<organism evidence="11 12">
    <name type="scientific">Marinomonas colpomeniae</name>
    <dbReference type="NCBI Taxonomy" id="2774408"/>
    <lineage>
        <taxon>Bacteria</taxon>
        <taxon>Pseudomonadati</taxon>
        <taxon>Pseudomonadota</taxon>
        <taxon>Gammaproteobacteria</taxon>
        <taxon>Oceanospirillales</taxon>
        <taxon>Oceanospirillaceae</taxon>
        <taxon>Marinomonas</taxon>
    </lineage>
</organism>
<accession>A0ABR8P1X4</accession>
<feature type="transmembrane region" description="Helical" evidence="9">
    <location>
        <begin position="215"/>
        <end position="234"/>
    </location>
</feature>
<feature type="transmembrane region" description="Helical" evidence="9">
    <location>
        <begin position="6"/>
        <end position="24"/>
    </location>
</feature>
<evidence type="ECO:0000256" key="6">
    <source>
        <dbReference type="ARBA" id="ARBA00022989"/>
    </source>
</evidence>
<evidence type="ECO:0000256" key="4">
    <source>
        <dbReference type="ARBA" id="ARBA00022449"/>
    </source>
</evidence>
<gene>
    <name evidence="11" type="ORF">IF202_11995</name>
</gene>
<dbReference type="Proteomes" id="UP000604161">
    <property type="component" value="Unassembled WGS sequence"/>
</dbReference>
<dbReference type="Gene3D" id="1.20.1530.20">
    <property type="match status" value="1"/>
</dbReference>
<evidence type="ECO:0000313" key="11">
    <source>
        <dbReference type="EMBL" id="MBD5771774.1"/>
    </source>
</evidence>
<reference evidence="11 12" key="1">
    <citation type="submission" date="2020-09" db="EMBL/GenBank/DDBJ databases">
        <title>Marinomonas sp. nov., isolated from the cysticercosis algae of Qingdao, China.</title>
        <authorList>
            <person name="Sun X."/>
        </authorList>
    </citation>
    <scope>NUCLEOTIDE SEQUENCE [LARGE SCALE GENOMIC DNA]</scope>
    <source>
        <strain evidence="11 12">SM2066</strain>
    </source>
</reference>
<evidence type="ECO:0000256" key="1">
    <source>
        <dbReference type="ARBA" id="ARBA00004141"/>
    </source>
</evidence>
<feature type="transmembrane region" description="Helical" evidence="9">
    <location>
        <begin position="88"/>
        <end position="110"/>
    </location>
</feature>